<gene>
    <name evidence="1" type="ORF">LP422_08990</name>
</gene>
<evidence type="ECO:0000313" key="1">
    <source>
        <dbReference type="EMBL" id="UUZ45988.1"/>
    </source>
</evidence>
<dbReference type="Proteomes" id="UP001059663">
    <property type="component" value="Chromosome"/>
</dbReference>
<proteinExistence type="predicted"/>
<dbReference type="EMBL" id="CP087977">
    <property type="protein sequence ID" value="UUZ45988.1"/>
    <property type="molecule type" value="Genomic_DNA"/>
</dbReference>
<reference evidence="1" key="1">
    <citation type="submission" date="2021-11" db="EMBL/GenBank/DDBJ databases">
        <title>Study of the species diversity of bacterial strains isolated from a unique natural object - Shulgan-Tash cave (Bashkiria).</title>
        <authorList>
            <person name="Sazanova A.L."/>
            <person name="Chirak E.R."/>
            <person name="Safronova V.I."/>
        </authorList>
    </citation>
    <scope>NUCLEOTIDE SEQUENCE</scope>
    <source>
        <strain evidence="1">P1</strain>
    </source>
</reference>
<name>A0AC61U7N3_9MICO</name>
<evidence type="ECO:0000313" key="2">
    <source>
        <dbReference type="Proteomes" id="UP001059663"/>
    </source>
</evidence>
<protein>
    <submittedName>
        <fullName evidence="1">Uncharacterized protein</fullName>
    </submittedName>
</protein>
<sequence length="56" mass="6304">MGLPARLGHPRVPFGFYGGEDKAIEEVETMVKPLRSVPAHVWEQYGGIPRFLQHDS</sequence>
<accession>A0AC61U7N3</accession>
<organism evidence="1 2">
    <name type="scientific">Janibacter limosus</name>
    <dbReference type="NCBI Taxonomy" id="53458"/>
    <lineage>
        <taxon>Bacteria</taxon>
        <taxon>Bacillati</taxon>
        <taxon>Actinomycetota</taxon>
        <taxon>Actinomycetes</taxon>
        <taxon>Micrococcales</taxon>
        <taxon>Intrasporangiaceae</taxon>
        <taxon>Janibacter</taxon>
    </lineage>
</organism>